<keyword evidence="5" id="KW-1185">Reference proteome</keyword>
<evidence type="ECO:0000256" key="1">
    <source>
        <dbReference type="ARBA" id="ARBA00023002"/>
    </source>
</evidence>
<dbReference type="NCBIfam" id="NF005313">
    <property type="entry name" value="PRK06847.1"/>
    <property type="match status" value="1"/>
</dbReference>
<reference evidence="4 5" key="1">
    <citation type="submission" date="2021-01" db="EMBL/GenBank/DDBJ databases">
        <title>Whole genome shotgun sequence of Microbispora siamensis NBRC 104113.</title>
        <authorList>
            <person name="Komaki H."/>
            <person name="Tamura T."/>
        </authorList>
    </citation>
    <scope>NUCLEOTIDE SEQUENCE [LARGE SCALE GENOMIC DNA]</scope>
    <source>
        <strain evidence="4 5">NBRC 104113</strain>
    </source>
</reference>
<protein>
    <submittedName>
        <fullName evidence="4">FAD-dependent oxidoreductase</fullName>
    </submittedName>
</protein>
<accession>A0ABQ4GSV0</accession>
<evidence type="ECO:0000259" key="3">
    <source>
        <dbReference type="Pfam" id="PF01494"/>
    </source>
</evidence>
<feature type="domain" description="FAD-binding" evidence="3">
    <location>
        <begin position="6"/>
        <end position="346"/>
    </location>
</feature>
<evidence type="ECO:0000256" key="2">
    <source>
        <dbReference type="ARBA" id="ARBA00023033"/>
    </source>
</evidence>
<dbReference type="InterPro" id="IPR002938">
    <property type="entry name" value="FAD-bd"/>
</dbReference>
<dbReference type="Gene3D" id="3.50.50.60">
    <property type="entry name" value="FAD/NAD(P)-binding domain"/>
    <property type="match status" value="1"/>
</dbReference>
<organism evidence="4 5">
    <name type="scientific">Microbispora siamensis</name>
    <dbReference type="NCBI Taxonomy" id="564413"/>
    <lineage>
        <taxon>Bacteria</taxon>
        <taxon>Bacillati</taxon>
        <taxon>Actinomycetota</taxon>
        <taxon>Actinomycetes</taxon>
        <taxon>Streptosporangiales</taxon>
        <taxon>Streptosporangiaceae</taxon>
        <taxon>Microbispora</taxon>
    </lineage>
</organism>
<name>A0ABQ4GSV0_9ACTN</name>
<dbReference type="PRINTS" id="PR00420">
    <property type="entry name" value="RNGMNOXGNASE"/>
</dbReference>
<sequence>MPAVKNVLIVGSGLAGAGAAIHLASAGVAVDLVEIEPQVTALGSGITLQGNALRELDRLGVWERARQRGYPFDVTGIRAPDPYGTVLFEIPDAKTGGPDYPAVMGMSRPELARVLHDRADEVGVKIRYGTTFTELRQDDPGVAVTFSDESTSRYDLVIGADGIRSWTRRALGIDLETKSVGMGIWRSFGPRPAGVTRTDLYYGGPSYIAGYCPTGEDSLYAYIVEDAQDRSTLTPEQRLAVMRDLSQAYHGPWDEIRETLTDPSRVNYTWFETHVLAPPWNRGRVVLIGDAAHTCPPTIAQGGAQALEDAAVLTELLITHDAVDQNLWDEFHARRVDRAKTVVDASNQLAAWQLAHEQGDIPGLMRTIAMLVSRPA</sequence>
<dbReference type="RefSeq" id="WP_204050754.1">
    <property type="nucleotide sequence ID" value="NZ_BOOF01000032.1"/>
</dbReference>
<dbReference type="PANTHER" id="PTHR13789">
    <property type="entry name" value="MONOOXYGENASE"/>
    <property type="match status" value="1"/>
</dbReference>
<dbReference type="Pfam" id="PF01494">
    <property type="entry name" value="FAD_binding_3"/>
    <property type="match status" value="1"/>
</dbReference>
<proteinExistence type="predicted"/>
<evidence type="ECO:0000313" key="5">
    <source>
        <dbReference type="Proteomes" id="UP000660454"/>
    </source>
</evidence>
<evidence type="ECO:0000313" key="4">
    <source>
        <dbReference type="EMBL" id="GIH64519.1"/>
    </source>
</evidence>
<dbReference type="PANTHER" id="PTHR13789:SF309">
    <property type="entry name" value="PUTATIVE (AFU_ORTHOLOGUE AFUA_6G14510)-RELATED"/>
    <property type="match status" value="1"/>
</dbReference>
<gene>
    <name evidence="4" type="ORF">Msi02_53360</name>
</gene>
<dbReference type="Proteomes" id="UP000660454">
    <property type="component" value="Unassembled WGS sequence"/>
</dbReference>
<keyword evidence="2" id="KW-0503">Monooxygenase</keyword>
<comment type="caution">
    <text evidence="4">The sequence shown here is derived from an EMBL/GenBank/DDBJ whole genome shotgun (WGS) entry which is preliminary data.</text>
</comment>
<dbReference type="InterPro" id="IPR036188">
    <property type="entry name" value="FAD/NAD-bd_sf"/>
</dbReference>
<dbReference type="SUPFAM" id="SSF51905">
    <property type="entry name" value="FAD/NAD(P)-binding domain"/>
    <property type="match status" value="1"/>
</dbReference>
<dbReference type="EMBL" id="BOOF01000032">
    <property type="protein sequence ID" value="GIH64519.1"/>
    <property type="molecule type" value="Genomic_DNA"/>
</dbReference>
<dbReference type="InterPro" id="IPR050493">
    <property type="entry name" value="FAD-dep_Monooxygenase_BioMet"/>
</dbReference>
<keyword evidence="1" id="KW-0560">Oxidoreductase</keyword>